<organism evidence="1 2">
    <name type="scientific">Jatropha curcas</name>
    <name type="common">Barbados nut</name>
    <dbReference type="NCBI Taxonomy" id="180498"/>
    <lineage>
        <taxon>Eukaryota</taxon>
        <taxon>Viridiplantae</taxon>
        <taxon>Streptophyta</taxon>
        <taxon>Embryophyta</taxon>
        <taxon>Tracheophyta</taxon>
        <taxon>Spermatophyta</taxon>
        <taxon>Magnoliopsida</taxon>
        <taxon>eudicotyledons</taxon>
        <taxon>Gunneridae</taxon>
        <taxon>Pentapetalae</taxon>
        <taxon>rosids</taxon>
        <taxon>fabids</taxon>
        <taxon>Malpighiales</taxon>
        <taxon>Euphorbiaceae</taxon>
        <taxon>Crotonoideae</taxon>
        <taxon>Jatropheae</taxon>
        <taxon>Jatropha</taxon>
    </lineage>
</organism>
<dbReference type="AlphaFoldDB" id="A0A067L231"/>
<proteinExistence type="predicted"/>
<accession>A0A067L231</accession>
<evidence type="ECO:0000313" key="2">
    <source>
        <dbReference type="Proteomes" id="UP000027138"/>
    </source>
</evidence>
<keyword evidence="2" id="KW-1185">Reference proteome</keyword>
<reference evidence="1 2" key="1">
    <citation type="journal article" date="2014" name="PLoS ONE">
        <title>Global Analysis of Gene Expression Profiles in Physic Nut (Jatropha curcas L.) Seedlings Exposed to Salt Stress.</title>
        <authorList>
            <person name="Zhang L."/>
            <person name="Zhang C."/>
            <person name="Wu P."/>
            <person name="Chen Y."/>
            <person name="Li M."/>
            <person name="Jiang H."/>
            <person name="Wu G."/>
        </authorList>
    </citation>
    <scope>NUCLEOTIDE SEQUENCE [LARGE SCALE GENOMIC DNA]</scope>
    <source>
        <strain evidence="2">cv. GZQX0401</strain>
        <tissue evidence="1">Young leaves</tissue>
    </source>
</reference>
<evidence type="ECO:0000313" key="1">
    <source>
        <dbReference type="EMBL" id="KDP42536.1"/>
    </source>
</evidence>
<sequence>MPALEGGRAHPRGGYARLRGRVQPPSDAGVIVDWDFLRAGIRLWDPEAHVFRFGAMMEELCPLFEECCAIIGCDPNAPLVKHEDMGCIGGIVLAETIRSLDRAALGFDDWTVSPIILQKGSIIQVRLKDHLRVVTTPTSLPYNPSQYRMQRILITHPSTDA</sequence>
<protein>
    <submittedName>
        <fullName evidence="1">Uncharacterized protein</fullName>
    </submittedName>
</protein>
<name>A0A067L231_JATCU</name>
<gene>
    <name evidence="1" type="ORF">JCGZ_01790</name>
</gene>
<dbReference type="EMBL" id="KK914295">
    <property type="protein sequence ID" value="KDP42536.1"/>
    <property type="molecule type" value="Genomic_DNA"/>
</dbReference>
<dbReference type="Proteomes" id="UP000027138">
    <property type="component" value="Unassembled WGS sequence"/>
</dbReference>